<keyword evidence="4 7" id="KW-0548">Nucleotidyltransferase</keyword>
<dbReference type="InterPro" id="IPR029044">
    <property type="entry name" value="Nucleotide-diphossugar_trans"/>
</dbReference>
<evidence type="ECO:0000313" key="8">
    <source>
        <dbReference type="Proteomes" id="UP001174909"/>
    </source>
</evidence>
<evidence type="ECO:0000313" key="7">
    <source>
        <dbReference type="EMBL" id="CAI8049592.1"/>
    </source>
</evidence>
<name>A0AA35TKH1_GEOBA</name>
<evidence type="ECO:0000256" key="5">
    <source>
        <dbReference type="ARBA" id="ARBA00048128"/>
    </source>
</evidence>
<comment type="similarity">
    <text evidence="1">Belongs to the UDPGP type 2 family.</text>
</comment>
<protein>
    <recommendedName>
        <fullName evidence="2">UTP--glucose-1-phosphate uridylyltransferase</fullName>
        <ecNumber evidence="2">2.7.7.9</ecNumber>
    </recommendedName>
</protein>
<dbReference type="EMBL" id="CASHTH010003804">
    <property type="protein sequence ID" value="CAI8049592.1"/>
    <property type="molecule type" value="Genomic_DNA"/>
</dbReference>
<dbReference type="Gene3D" id="3.90.550.10">
    <property type="entry name" value="Spore Coat Polysaccharide Biosynthesis Protein SpsA, Chain A"/>
    <property type="match status" value="2"/>
</dbReference>
<accession>A0AA35TKH1</accession>
<gene>
    <name evidence="7" type="ORF">GBAR_LOCUS27309</name>
</gene>
<evidence type="ECO:0000256" key="1">
    <source>
        <dbReference type="ARBA" id="ARBA00006890"/>
    </source>
</evidence>
<dbReference type="GO" id="GO:0003983">
    <property type="term" value="F:UTP:glucose-1-phosphate uridylyltransferase activity"/>
    <property type="evidence" value="ECO:0007669"/>
    <property type="project" value="UniProtKB-EC"/>
</dbReference>
<feature type="domain" description="Nucleotidyl transferase" evidence="6">
    <location>
        <begin position="7"/>
        <end position="243"/>
    </location>
</feature>
<dbReference type="GO" id="GO:0006011">
    <property type="term" value="P:UDP-alpha-D-glucose metabolic process"/>
    <property type="evidence" value="ECO:0007669"/>
    <property type="project" value="InterPro"/>
</dbReference>
<dbReference type="InterPro" id="IPR005771">
    <property type="entry name" value="GalU_uridylyltTrfase_bac/arc"/>
</dbReference>
<dbReference type="SUPFAM" id="SSF53448">
    <property type="entry name" value="Nucleotide-diphospho-sugar transferases"/>
    <property type="match status" value="1"/>
</dbReference>
<comment type="catalytic activity">
    <reaction evidence="5">
        <text>alpha-D-glucose 1-phosphate + UTP + H(+) = UDP-alpha-D-glucose + diphosphate</text>
        <dbReference type="Rhea" id="RHEA:19889"/>
        <dbReference type="ChEBI" id="CHEBI:15378"/>
        <dbReference type="ChEBI" id="CHEBI:33019"/>
        <dbReference type="ChEBI" id="CHEBI:46398"/>
        <dbReference type="ChEBI" id="CHEBI:58601"/>
        <dbReference type="ChEBI" id="CHEBI:58885"/>
        <dbReference type="EC" id="2.7.7.9"/>
    </reaction>
</comment>
<comment type="caution">
    <text evidence="7">The sequence shown here is derived from an EMBL/GenBank/DDBJ whole genome shotgun (WGS) entry which is preliminary data.</text>
</comment>
<evidence type="ECO:0000259" key="6">
    <source>
        <dbReference type="Pfam" id="PF00483"/>
    </source>
</evidence>
<reference evidence="7" key="1">
    <citation type="submission" date="2023-03" db="EMBL/GenBank/DDBJ databases">
        <authorList>
            <person name="Steffen K."/>
            <person name="Cardenas P."/>
        </authorList>
    </citation>
    <scope>NUCLEOTIDE SEQUENCE</scope>
</reference>
<dbReference type="PANTHER" id="PTHR43197:SF1">
    <property type="entry name" value="UTP--GLUCOSE-1-PHOSPHATE URIDYLYLTRANSFERASE"/>
    <property type="match status" value="1"/>
</dbReference>
<proteinExistence type="inferred from homology"/>
<keyword evidence="8" id="KW-1185">Reference proteome</keyword>
<dbReference type="InterPro" id="IPR005835">
    <property type="entry name" value="NTP_transferase_dom"/>
</dbReference>
<dbReference type="Pfam" id="PF00483">
    <property type="entry name" value="NTP_transferase"/>
    <property type="match status" value="1"/>
</dbReference>
<organism evidence="7 8">
    <name type="scientific">Geodia barretti</name>
    <name type="common">Barrett's horny sponge</name>
    <dbReference type="NCBI Taxonomy" id="519541"/>
    <lineage>
        <taxon>Eukaryota</taxon>
        <taxon>Metazoa</taxon>
        <taxon>Porifera</taxon>
        <taxon>Demospongiae</taxon>
        <taxon>Heteroscleromorpha</taxon>
        <taxon>Tetractinellida</taxon>
        <taxon>Astrophorina</taxon>
        <taxon>Geodiidae</taxon>
        <taxon>Geodia</taxon>
    </lineage>
</organism>
<evidence type="ECO:0000256" key="2">
    <source>
        <dbReference type="ARBA" id="ARBA00012415"/>
    </source>
</evidence>
<dbReference type="EC" id="2.7.7.9" evidence="2"/>
<dbReference type="PANTHER" id="PTHR43197">
    <property type="entry name" value="UTP--GLUCOSE-1-PHOSPHATE URIDYLYLTRANSFERASE"/>
    <property type="match status" value="1"/>
</dbReference>
<dbReference type="AlphaFoldDB" id="A0AA35TKH1"/>
<sequence>MCAAIRKAVIPAAGLGTRFLPVTRSVPKELLPILDRPMLQYVVEEAAEAGITDVIVVTSPGKEGIAEYFHPRPDLEARLSDDAQLLEKVRSGVDLATVSFVIQEQPLGLGHAVLIGAESGRRRILCHGAAAVAVERVPWELVQNYGVVDSEPSGEGRHRVHGLVEKPPPGTAPSNLSIVGRYLLPARVFDCLERTPPGARGEVQLTDGLALLMEDTAVYACEFEGVRYDGGNPLGLLRASLEYALKREDTRELATDLVRRLAAEL</sequence>
<keyword evidence="3" id="KW-0808">Transferase</keyword>
<evidence type="ECO:0000256" key="3">
    <source>
        <dbReference type="ARBA" id="ARBA00022679"/>
    </source>
</evidence>
<dbReference type="Proteomes" id="UP001174909">
    <property type="component" value="Unassembled WGS sequence"/>
</dbReference>
<evidence type="ECO:0000256" key="4">
    <source>
        <dbReference type="ARBA" id="ARBA00022695"/>
    </source>
</evidence>